<dbReference type="Gene3D" id="3.30.1240.10">
    <property type="match status" value="1"/>
</dbReference>
<dbReference type="SFLD" id="SFLDS00003">
    <property type="entry name" value="Haloacid_Dehalogenase"/>
    <property type="match status" value="1"/>
</dbReference>
<gene>
    <name evidence="1" type="ORF">IV56_GL000024</name>
</gene>
<evidence type="ECO:0000313" key="2">
    <source>
        <dbReference type="Proteomes" id="UP000050969"/>
    </source>
</evidence>
<dbReference type="AlphaFoldDB" id="A0A0R2MZL8"/>
<dbReference type="SFLD" id="SFLDG01140">
    <property type="entry name" value="C2.B:_Phosphomannomutase_and_P"/>
    <property type="match status" value="1"/>
</dbReference>
<comment type="caution">
    <text evidence="1">The sequence shown here is derived from an EMBL/GenBank/DDBJ whole genome shotgun (WGS) entry which is preliminary data.</text>
</comment>
<dbReference type="InterPro" id="IPR023214">
    <property type="entry name" value="HAD_sf"/>
</dbReference>
<dbReference type="SUPFAM" id="SSF56784">
    <property type="entry name" value="HAD-like"/>
    <property type="match status" value="1"/>
</dbReference>
<dbReference type="Proteomes" id="UP000050969">
    <property type="component" value="Unassembled WGS sequence"/>
</dbReference>
<dbReference type="STRING" id="1293598.IV56_GL000024"/>
<dbReference type="Gene3D" id="3.40.50.1000">
    <property type="entry name" value="HAD superfamily/HAD-like"/>
    <property type="match status" value="1"/>
</dbReference>
<dbReference type="NCBIfam" id="TIGR01484">
    <property type="entry name" value="HAD-SF-IIB"/>
    <property type="match status" value="2"/>
</dbReference>
<dbReference type="NCBIfam" id="TIGR00099">
    <property type="entry name" value="Cof-subfamily"/>
    <property type="match status" value="1"/>
</dbReference>
<dbReference type="Pfam" id="PF08282">
    <property type="entry name" value="Hydrolase_3"/>
    <property type="match status" value="1"/>
</dbReference>
<name>A0A0R2MZL8_9LACO</name>
<keyword evidence="1" id="KW-0378">Hydrolase</keyword>
<dbReference type="InterPro" id="IPR006379">
    <property type="entry name" value="HAD-SF_hydro_IIB"/>
</dbReference>
<sequence>MKPHLIALDLDGTTLNPEGALSDQTVSTLQQLQKMGHKVVIATGRPDSISSQFYDQLQLTTPLINFNGALIHKPHQQWKNERQQTLTIETALALRQLRTAFPIKVMVAEGKQLLIPDRGYQSIPFLPDMPQPVHLLDEAGLTTPPISVTMFVEEQALDALGQAVHEQFPSLEATTWGAWSGEFAALEVTATRATKSQAIAYVSQYYQIPQARILAFGDDRNDLDMLQFAGTGIAMGNAKPDVLAIADAVTTTNAEDGVAQYLQQYFKIK</sequence>
<dbReference type="InterPro" id="IPR000150">
    <property type="entry name" value="Cof"/>
</dbReference>
<dbReference type="GO" id="GO:0005829">
    <property type="term" value="C:cytosol"/>
    <property type="evidence" value="ECO:0007669"/>
    <property type="project" value="TreeGrafter"/>
</dbReference>
<dbReference type="PATRIC" id="fig|1293598.4.peg.24"/>
<dbReference type="CDD" id="cd07516">
    <property type="entry name" value="HAD_Pase"/>
    <property type="match status" value="1"/>
</dbReference>
<dbReference type="PANTHER" id="PTHR10000:SF23">
    <property type="entry name" value="5-AMINO-6-(5-PHOSPHO-D-RIBITYLAMINO)URACIL PHOSPHATASE YITU"/>
    <property type="match status" value="1"/>
</dbReference>
<keyword evidence="2" id="KW-1185">Reference proteome</keyword>
<dbReference type="EMBL" id="JQCE01000001">
    <property type="protein sequence ID" value="KRO18873.1"/>
    <property type="molecule type" value="Genomic_DNA"/>
</dbReference>
<dbReference type="PANTHER" id="PTHR10000">
    <property type="entry name" value="PHOSPHOSERINE PHOSPHATASE"/>
    <property type="match status" value="1"/>
</dbReference>
<evidence type="ECO:0000313" key="1">
    <source>
        <dbReference type="EMBL" id="KRO18873.1"/>
    </source>
</evidence>
<proteinExistence type="predicted"/>
<reference evidence="1 2" key="1">
    <citation type="journal article" date="2015" name="Genome Announc.">
        <title>Expanding the biotechnology potential of lactobacilli through comparative genomics of 213 strains and associated genera.</title>
        <authorList>
            <person name="Sun Z."/>
            <person name="Harris H.M."/>
            <person name="McCann A."/>
            <person name="Guo C."/>
            <person name="Argimon S."/>
            <person name="Zhang W."/>
            <person name="Yang X."/>
            <person name="Jeffery I.B."/>
            <person name="Cooney J.C."/>
            <person name="Kagawa T.F."/>
            <person name="Liu W."/>
            <person name="Song Y."/>
            <person name="Salvetti E."/>
            <person name="Wrobel A."/>
            <person name="Rasinkangas P."/>
            <person name="Parkhill J."/>
            <person name="Rea M.C."/>
            <person name="O'Sullivan O."/>
            <person name="Ritari J."/>
            <person name="Douillard F.P."/>
            <person name="Paul Ross R."/>
            <person name="Yang R."/>
            <person name="Briner A.E."/>
            <person name="Felis G.E."/>
            <person name="de Vos W.M."/>
            <person name="Barrangou R."/>
            <person name="Klaenhammer T.R."/>
            <person name="Caufield P.W."/>
            <person name="Cui Y."/>
            <person name="Zhang H."/>
            <person name="O'Toole P.W."/>
        </authorList>
    </citation>
    <scope>NUCLEOTIDE SEQUENCE [LARGE SCALE GENOMIC DNA]</scope>
    <source>
        <strain evidence="1 2">DSM 24301</strain>
    </source>
</reference>
<dbReference type="InterPro" id="IPR036412">
    <property type="entry name" value="HAD-like_sf"/>
</dbReference>
<organism evidence="1 2">
    <name type="scientific">Lacticaseibacillus saniviri JCM 17471 = DSM 24301</name>
    <dbReference type="NCBI Taxonomy" id="1293598"/>
    <lineage>
        <taxon>Bacteria</taxon>
        <taxon>Bacillati</taxon>
        <taxon>Bacillota</taxon>
        <taxon>Bacilli</taxon>
        <taxon>Lactobacillales</taxon>
        <taxon>Lactobacillaceae</taxon>
        <taxon>Lacticaseibacillus</taxon>
    </lineage>
</organism>
<protein>
    <submittedName>
        <fullName evidence="1">HAD superfamily hydrolase</fullName>
    </submittedName>
</protein>
<dbReference type="GO" id="GO:0000287">
    <property type="term" value="F:magnesium ion binding"/>
    <property type="evidence" value="ECO:0007669"/>
    <property type="project" value="TreeGrafter"/>
</dbReference>
<dbReference type="GO" id="GO:0016791">
    <property type="term" value="F:phosphatase activity"/>
    <property type="evidence" value="ECO:0007669"/>
    <property type="project" value="UniProtKB-ARBA"/>
</dbReference>
<dbReference type="RefSeq" id="WP_056991756.1">
    <property type="nucleotide sequence ID" value="NZ_JQCE01000001.1"/>
</dbReference>
<accession>A0A0R2MZL8</accession>